<dbReference type="EMBL" id="CP029186">
    <property type="protein sequence ID" value="AWH84878.1"/>
    <property type="molecule type" value="Genomic_DNA"/>
</dbReference>
<gene>
    <name evidence="1" type="ORF">HYN59_06955</name>
</gene>
<reference evidence="1 2" key="1">
    <citation type="submission" date="2018-04" db="EMBL/GenBank/DDBJ databases">
        <title>Genome sequencing of Flavobacterium sp. HYN0059.</title>
        <authorList>
            <person name="Yi H."/>
            <person name="Baek C."/>
        </authorList>
    </citation>
    <scope>NUCLEOTIDE SEQUENCE [LARGE SCALE GENOMIC DNA]</scope>
    <source>
        <strain evidence="1 2">HYN0059</strain>
    </source>
</reference>
<evidence type="ECO:0000313" key="2">
    <source>
        <dbReference type="Proteomes" id="UP000244929"/>
    </source>
</evidence>
<dbReference type="OrthoDB" id="1373641at2"/>
<dbReference type="KEGG" id="falb:HYN59_06955"/>
<evidence type="ECO:0000313" key="1">
    <source>
        <dbReference type="EMBL" id="AWH84878.1"/>
    </source>
</evidence>
<dbReference type="Proteomes" id="UP000244929">
    <property type="component" value="Chromosome"/>
</dbReference>
<protein>
    <submittedName>
        <fullName evidence="1">Uncharacterized protein</fullName>
    </submittedName>
</protein>
<organism evidence="1 2">
    <name type="scientific">Flavobacterium album</name>
    <dbReference type="NCBI Taxonomy" id="2175091"/>
    <lineage>
        <taxon>Bacteria</taxon>
        <taxon>Pseudomonadati</taxon>
        <taxon>Bacteroidota</taxon>
        <taxon>Flavobacteriia</taxon>
        <taxon>Flavobacteriales</taxon>
        <taxon>Flavobacteriaceae</taxon>
        <taxon>Flavobacterium</taxon>
    </lineage>
</organism>
<proteinExistence type="predicted"/>
<dbReference type="AlphaFoldDB" id="A0A2S1QWU8"/>
<dbReference type="RefSeq" id="WP_108777584.1">
    <property type="nucleotide sequence ID" value="NZ_CP029186.1"/>
</dbReference>
<keyword evidence="2" id="KW-1185">Reference proteome</keyword>
<sequence>MNAKRLLILVFLFNIFIFYSQDLGKINGRLILNDLDSKESVSQKTYVIVKSKTYIDSVKVDSNLKFEFTNIVSDTIRLYLSPRSYPNNIFYRFYLNKGETKNLNLPYSPNCPYGKSDTCPICCKKDYVIPIVYGLIMNEQGKEADMKNYKSGGCVISDCQPKLFCKRDETEF</sequence>
<name>A0A2S1QWU8_9FLAO</name>
<accession>A0A2S1QWU8</accession>